<dbReference type="Proteomes" id="UP001266305">
    <property type="component" value="Unassembled WGS sequence"/>
</dbReference>
<proteinExistence type="predicted"/>
<organism evidence="1 2">
    <name type="scientific">Saguinus oedipus</name>
    <name type="common">Cotton-top tamarin</name>
    <name type="synonym">Oedipomidas oedipus</name>
    <dbReference type="NCBI Taxonomy" id="9490"/>
    <lineage>
        <taxon>Eukaryota</taxon>
        <taxon>Metazoa</taxon>
        <taxon>Chordata</taxon>
        <taxon>Craniata</taxon>
        <taxon>Vertebrata</taxon>
        <taxon>Euteleostomi</taxon>
        <taxon>Mammalia</taxon>
        <taxon>Eutheria</taxon>
        <taxon>Euarchontoglires</taxon>
        <taxon>Primates</taxon>
        <taxon>Haplorrhini</taxon>
        <taxon>Platyrrhini</taxon>
        <taxon>Cebidae</taxon>
        <taxon>Callitrichinae</taxon>
        <taxon>Saguinus</taxon>
    </lineage>
</organism>
<keyword evidence="2" id="KW-1185">Reference proteome</keyword>
<accession>A0ABQ9WAR3</accession>
<protein>
    <submittedName>
        <fullName evidence="1">Uncharacterized protein</fullName>
    </submittedName>
</protein>
<comment type="caution">
    <text evidence="1">The sequence shown here is derived from an EMBL/GenBank/DDBJ whole genome shotgun (WGS) entry which is preliminary data.</text>
</comment>
<evidence type="ECO:0000313" key="1">
    <source>
        <dbReference type="EMBL" id="KAK2117487.1"/>
    </source>
</evidence>
<gene>
    <name evidence="1" type="ORF">P7K49_004373</name>
</gene>
<dbReference type="EMBL" id="JASSZA010000002">
    <property type="protein sequence ID" value="KAK2117487.1"/>
    <property type="molecule type" value="Genomic_DNA"/>
</dbReference>
<sequence length="141" mass="15514">MVALHSSLAPHFITKTDPKRDSGSWLQPYLSQHPPLTPVPCLLSQSSSLNEASGGLFDVFLRFVCNHVVRIGGKCAAEHLSLQLVSSKLLLTLKTQLSHACISLQVQEDIFRFLFVSLSRDPARARALLSVTRPPIWKVGA</sequence>
<reference evidence="1 2" key="1">
    <citation type="submission" date="2023-05" db="EMBL/GenBank/DDBJ databases">
        <title>B98-5 Cell Line De Novo Hybrid Assembly: An Optical Mapping Approach.</title>
        <authorList>
            <person name="Kananen K."/>
            <person name="Auerbach J.A."/>
            <person name="Kautto E."/>
            <person name="Blachly J.S."/>
        </authorList>
    </citation>
    <scope>NUCLEOTIDE SEQUENCE [LARGE SCALE GENOMIC DNA]</scope>
    <source>
        <strain evidence="1">B95-8</strain>
        <tissue evidence="1">Cell line</tissue>
    </source>
</reference>
<name>A0ABQ9WAR3_SAGOE</name>
<evidence type="ECO:0000313" key="2">
    <source>
        <dbReference type="Proteomes" id="UP001266305"/>
    </source>
</evidence>